<dbReference type="PANTHER" id="PTHR33525">
    <property type="match status" value="1"/>
</dbReference>
<feature type="domain" description="HDOD" evidence="1">
    <location>
        <begin position="12"/>
        <end position="209"/>
    </location>
</feature>
<evidence type="ECO:0000313" key="5">
    <source>
        <dbReference type="Proteomes" id="UP000290588"/>
    </source>
</evidence>
<dbReference type="SUPFAM" id="SSF109604">
    <property type="entry name" value="HD-domain/PDEase-like"/>
    <property type="match status" value="1"/>
</dbReference>
<dbReference type="PANTHER" id="PTHR33525:SF3">
    <property type="entry name" value="RIBONUCLEASE Y"/>
    <property type="match status" value="1"/>
</dbReference>
<evidence type="ECO:0000259" key="1">
    <source>
        <dbReference type="PROSITE" id="PS51833"/>
    </source>
</evidence>
<keyword evidence="4" id="KW-1185">Reference proteome</keyword>
<accession>A0A347U5S9</accession>
<dbReference type="RefSeq" id="WP_118916444.1">
    <property type="nucleotide sequence ID" value="NZ_CP032097.1"/>
</dbReference>
<dbReference type="OrthoDB" id="9803649at2"/>
<organism evidence="3 5">
    <name type="scientific">Arcobacter ellisii</name>
    <dbReference type="NCBI Taxonomy" id="913109"/>
    <lineage>
        <taxon>Bacteria</taxon>
        <taxon>Pseudomonadati</taxon>
        <taxon>Campylobacterota</taxon>
        <taxon>Epsilonproteobacteria</taxon>
        <taxon>Campylobacterales</taxon>
        <taxon>Arcobacteraceae</taxon>
        <taxon>Arcobacter</taxon>
    </lineage>
</organism>
<dbReference type="Gene3D" id="1.10.3210.10">
    <property type="entry name" value="Hypothetical protein af1432"/>
    <property type="match status" value="1"/>
</dbReference>
<dbReference type="Pfam" id="PF08668">
    <property type="entry name" value="HDOD"/>
    <property type="match status" value="1"/>
</dbReference>
<dbReference type="InterPro" id="IPR013976">
    <property type="entry name" value="HDOD"/>
</dbReference>
<dbReference type="KEGG" id="aell:AELL_0515"/>
<name>A0A347U5S9_9BACT</name>
<dbReference type="Proteomes" id="UP000262582">
    <property type="component" value="Chromosome"/>
</dbReference>
<dbReference type="EMBL" id="NXIG01000002">
    <property type="protein sequence ID" value="RXI32561.1"/>
    <property type="molecule type" value="Genomic_DNA"/>
</dbReference>
<sequence length="267" mass="31240">MLENILEKIETLPPLPQTILEIETFRKQNNQEPDELVKIAEKDPLCVATLLKISNSSFFGFNSKIETVKRVINLLGINFTIYVAIKEAIDSVLKIDLYPYGIKCEDFTKITHISLRFLDLWITKKDREFKDEVLLACLLHETGKFLLSETVVNRGLLDEFKQRIDSGEEVSKVEKELLEVTTHKVTAEIFRYWNFNNNLIEIIEFVDDINSCSEKNREKCQILDIIRTLFDMKNFLSEENKQKALQKAKEYNFDIEYLNYAIQSIKN</sequence>
<dbReference type="EMBL" id="CP032097">
    <property type="protein sequence ID" value="AXX94207.1"/>
    <property type="molecule type" value="Genomic_DNA"/>
</dbReference>
<gene>
    <name evidence="2" type="ORF">AELL_0515</name>
    <name evidence="3" type="ORF">CP962_02850</name>
</gene>
<dbReference type="PROSITE" id="PS51833">
    <property type="entry name" value="HDOD"/>
    <property type="match status" value="1"/>
</dbReference>
<evidence type="ECO:0000313" key="2">
    <source>
        <dbReference type="EMBL" id="AXX94207.1"/>
    </source>
</evidence>
<dbReference type="AlphaFoldDB" id="A0A347U5S9"/>
<reference evidence="3 5" key="1">
    <citation type="submission" date="2017-09" db="EMBL/GenBank/DDBJ databases">
        <title>Genomics of the genus Arcobacter.</title>
        <authorList>
            <person name="Perez-Cataluna A."/>
            <person name="Figueras M.J."/>
            <person name="Salas-Masso N."/>
        </authorList>
    </citation>
    <scope>NUCLEOTIDE SEQUENCE [LARGE SCALE GENOMIC DNA]</scope>
    <source>
        <strain evidence="3 5">CECT 7837</strain>
    </source>
</reference>
<dbReference type="InterPro" id="IPR052340">
    <property type="entry name" value="RNase_Y/CdgJ"/>
</dbReference>
<protein>
    <submittedName>
        <fullName evidence="3">HDOD domain-containing protein</fullName>
    </submittedName>
</protein>
<evidence type="ECO:0000313" key="4">
    <source>
        <dbReference type="Proteomes" id="UP000262582"/>
    </source>
</evidence>
<evidence type="ECO:0000313" key="3">
    <source>
        <dbReference type="EMBL" id="RXI32561.1"/>
    </source>
</evidence>
<reference evidence="2 4" key="2">
    <citation type="submission" date="2018-08" db="EMBL/GenBank/DDBJ databases">
        <title>Complete genome of the Arcobacter ellisii type strain LMG 26155.</title>
        <authorList>
            <person name="Miller W.G."/>
            <person name="Yee E."/>
            <person name="Bono J.L."/>
        </authorList>
    </citation>
    <scope>NUCLEOTIDE SEQUENCE [LARGE SCALE GENOMIC DNA]</scope>
    <source>
        <strain evidence="2 4">LMG 26155</strain>
    </source>
</reference>
<proteinExistence type="predicted"/>
<dbReference type="Proteomes" id="UP000290588">
    <property type="component" value="Unassembled WGS sequence"/>
</dbReference>